<evidence type="ECO:0000256" key="1">
    <source>
        <dbReference type="SAM" id="Phobius"/>
    </source>
</evidence>
<evidence type="ECO:0000313" key="2">
    <source>
        <dbReference type="EMBL" id="KHG27660.1"/>
    </source>
</evidence>
<proteinExistence type="predicted"/>
<feature type="transmembrane region" description="Helical" evidence="1">
    <location>
        <begin position="79"/>
        <end position="101"/>
    </location>
</feature>
<accession>A0A0B0PRM1</accession>
<name>A0A0B0PRM1_GOSAR</name>
<keyword evidence="1" id="KW-0812">Transmembrane</keyword>
<dbReference type="EMBL" id="KN441939">
    <property type="protein sequence ID" value="KHG27660.1"/>
    <property type="molecule type" value="Genomic_DNA"/>
</dbReference>
<gene>
    <name evidence="2" type="ORF">F383_34640</name>
</gene>
<sequence length="116" mass="12891">MASQPFTKKLTATDINKRLAIPGKILPSLPAFNGGHAVRIQLMYGTVIWPIDCTVRKNGTEIWPIDCTVRKNGTEIWPIDCTAVILSVMLLHFTGFFVGYISATICSSEKQSDEQY</sequence>
<organism evidence="2 3">
    <name type="scientific">Gossypium arboreum</name>
    <name type="common">Tree cotton</name>
    <name type="synonym">Gossypium nanking</name>
    <dbReference type="NCBI Taxonomy" id="29729"/>
    <lineage>
        <taxon>Eukaryota</taxon>
        <taxon>Viridiplantae</taxon>
        <taxon>Streptophyta</taxon>
        <taxon>Embryophyta</taxon>
        <taxon>Tracheophyta</taxon>
        <taxon>Spermatophyta</taxon>
        <taxon>Magnoliopsida</taxon>
        <taxon>eudicotyledons</taxon>
        <taxon>Gunneridae</taxon>
        <taxon>Pentapetalae</taxon>
        <taxon>rosids</taxon>
        <taxon>malvids</taxon>
        <taxon>Malvales</taxon>
        <taxon>Malvaceae</taxon>
        <taxon>Malvoideae</taxon>
        <taxon>Gossypium</taxon>
    </lineage>
</organism>
<keyword evidence="3" id="KW-1185">Reference proteome</keyword>
<dbReference type="Proteomes" id="UP000032142">
    <property type="component" value="Unassembled WGS sequence"/>
</dbReference>
<protein>
    <submittedName>
        <fullName evidence="2">Replicase polyprotein 1ab</fullName>
    </submittedName>
</protein>
<evidence type="ECO:0000313" key="3">
    <source>
        <dbReference type="Proteomes" id="UP000032142"/>
    </source>
</evidence>
<reference evidence="3" key="1">
    <citation type="submission" date="2014-09" db="EMBL/GenBank/DDBJ databases">
        <authorList>
            <person name="Mudge J."/>
            <person name="Ramaraj T."/>
            <person name="Lindquist I.E."/>
            <person name="Bharti A.K."/>
            <person name="Sundararajan A."/>
            <person name="Cameron C.T."/>
            <person name="Woodward J.E."/>
            <person name="May G.D."/>
            <person name="Brubaker C."/>
            <person name="Broadhvest J."/>
            <person name="Wilkins T.A."/>
        </authorList>
    </citation>
    <scope>NUCLEOTIDE SEQUENCE</scope>
    <source>
        <strain evidence="3">cv. AKA8401</strain>
    </source>
</reference>
<keyword evidence="1" id="KW-0472">Membrane</keyword>
<keyword evidence="1" id="KW-1133">Transmembrane helix</keyword>
<dbReference type="AlphaFoldDB" id="A0A0B0PRM1"/>